<gene>
    <name evidence="1" type="ORF">BKA55DRAFT_533591</name>
</gene>
<evidence type="ECO:0000313" key="1">
    <source>
        <dbReference type="EMBL" id="KAH7266786.1"/>
    </source>
</evidence>
<dbReference type="AlphaFoldDB" id="A0A9P9KQQ6"/>
<accession>A0A9P9KQQ6</accession>
<reference evidence="1" key="1">
    <citation type="journal article" date="2021" name="Nat. Commun.">
        <title>Genetic determinants of endophytism in the Arabidopsis root mycobiome.</title>
        <authorList>
            <person name="Mesny F."/>
            <person name="Miyauchi S."/>
            <person name="Thiergart T."/>
            <person name="Pickel B."/>
            <person name="Atanasova L."/>
            <person name="Karlsson M."/>
            <person name="Huettel B."/>
            <person name="Barry K.W."/>
            <person name="Haridas S."/>
            <person name="Chen C."/>
            <person name="Bauer D."/>
            <person name="Andreopoulos W."/>
            <person name="Pangilinan J."/>
            <person name="LaButti K."/>
            <person name="Riley R."/>
            <person name="Lipzen A."/>
            <person name="Clum A."/>
            <person name="Drula E."/>
            <person name="Henrissat B."/>
            <person name="Kohler A."/>
            <person name="Grigoriev I.V."/>
            <person name="Martin F.M."/>
            <person name="Hacquard S."/>
        </authorList>
    </citation>
    <scope>NUCLEOTIDE SEQUENCE</scope>
    <source>
        <strain evidence="1">MPI-CAGE-AT-0023</strain>
    </source>
</reference>
<organism evidence="1 2">
    <name type="scientific">Fusarium redolens</name>
    <dbReference type="NCBI Taxonomy" id="48865"/>
    <lineage>
        <taxon>Eukaryota</taxon>
        <taxon>Fungi</taxon>
        <taxon>Dikarya</taxon>
        <taxon>Ascomycota</taxon>
        <taxon>Pezizomycotina</taxon>
        <taxon>Sordariomycetes</taxon>
        <taxon>Hypocreomycetidae</taxon>
        <taxon>Hypocreales</taxon>
        <taxon>Nectriaceae</taxon>
        <taxon>Fusarium</taxon>
        <taxon>Fusarium redolens species complex</taxon>
    </lineage>
</organism>
<dbReference type="RefSeq" id="XP_046054605.1">
    <property type="nucleotide sequence ID" value="XM_046189497.1"/>
</dbReference>
<dbReference type="EMBL" id="JAGMUX010000002">
    <property type="protein sequence ID" value="KAH7266786.1"/>
    <property type="molecule type" value="Genomic_DNA"/>
</dbReference>
<proteinExistence type="predicted"/>
<protein>
    <submittedName>
        <fullName evidence="1">Uncharacterized protein</fullName>
    </submittedName>
</protein>
<evidence type="ECO:0000313" key="2">
    <source>
        <dbReference type="Proteomes" id="UP000720189"/>
    </source>
</evidence>
<name>A0A9P9KQQ6_FUSRE</name>
<keyword evidence="2" id="KW-1185">Reference proteome</keyword>
<sequence>MSHKNTWLLQSAVNEQRNRRVFEDPAGWDKNMQHATSNQPIKLSSNQFLSNLAVSGTSWSSVATHKEENGRIIVKSHPAGDSTEWSSQEINNGILTPEAELVGLLNDPTVDPSAASFSGFVWTNGSVPPAAWGKTLEAERTFKLTTAPLIVVKLGW</sequence>
<comment type="caution">
    <text evidence="1">The sequence shown here is derived from an EMBL/GenBank/DDBJ whole genome shotgun (WGS) entry which is preliminary data.</text>
</comment>
<dbReference type="GeneID" id="70219451"/>
<dbReference type="Proteomes" id="UP000720189">
    <property type="component" value="Unassembled WGS sequence"/>
</dbReference>